<keyword evidence="2 3" id="KW-0539">Nucleus</keyword>
<evidence type="ECO:0000256" key="1">
    <source>
        <dbReference type="ARBA" id="ARBA00004123"/>
    </source>
</evidence>
<accession>A0AAW1KZD0</accession>
<dbReference type="EMBL" id="JBDFQZ010000005">
    <property type="protein sequence ID" value="KAK9724799.1"/>
    <property type="molecule type" value="Genomic_DNA"/>
</dbReference>
<dbReference type="AlphaFoldDB" id="A0AAW1KZD0"/>
<dbReference type="GO" id="GO:0009909">
    <property type="term" value="P:regulation of flower development"/>
    <property type="evidence" value="ECO:0007669"/>
    <property type="project" value="InterPro"/>
</dbReference>
<gene>
    <name evidence="5" type="ORF">RND81_05G099400</name>
</gene>
<organism evidence="5 6">
    <name type="scientific">Saponaria officinalis</name>
    <name type="common">Common soapwort</name>
    <name type="synonym">Lychnis saponaria</name>
    <dbReference type="NCBI Taxonomy" id="3572"/>
    <lineage>
        <taxon>Eukaryota</taxon>
        <taxon>Viridiplantae</taxon>
        <taxon>Streptophyta</taxon>
        <taxon>Embryophyta</taxon>
        <taxon>Tracheophyta</taxon>
        <taxon>Spermatophyta</taxon>
        <taxon>Magnoliopsida</taxon>
        <taxon>eudicotyledons</taxon>
        <taxon>Gunneridae</taxon>
        <taxon>Pentapetalae</taxon>
        <taxon>Caryophyllales</taxon>
        <taxon>Caryophyllaceae</taxon>
        <taxon>Caryophylleae</taxon>
        <taxon>Saponaria</taxon>
    </lineage>
</organism>
<evidence type="ECO:0000256" key="2">
    <source>
        <dbReference type="ARBA" id="ARBA00023242"/>
    </source>
</evidence>
<dbReference type="GO" id="GO:0005634">
    <property type="term" value="C:nucleus"/>
    <property type="evidence" value="ECO:0007669"/>
    <property type="project" value="UniProtKB-SubCell"/>
</dbReference>
<dbReference type="InterPro" id="IPR010402">
    <property type="entry name" value="CCT_domain"/>
</dbReference>
<comment type="caution">
    <text evidence="5">The sequence shown here is derived from an EMBL/GenBank/DDBJ whole genome shotgun (WGS) entry which is preliminary data.</text>
</comment>
<proteinExistence type="predicted"/>
<dbReference type="GO" id="GO:0003700">
    <property type="term" value="F:DNA-binding transcription factor activity"/>
    <property type="evidence" value="ECO:0007669"/>
    <property type="project" value="TreeGrafter"/>
</dbReference>
<dbReference type="Pfam" id="PF06203">
    <property type="entry name" value="CCT"/>
    <property type="match status" value="1"/>
</dbReference>
<dbReference type="Proteomes" id="UP001443914">
    <property type="component" value="Unassembled WGS sequence"/>
</dbReference>
<dbReference type="PANTHER" id="PTHR31319:SF110">
    <property type="entry name" value="CCT MOTIF FAMILY PROTEIN"/>
    <property type="match status" value="1"/>
</dbReference>
<protein>
    <recommendedName>
        <fullName evidence="4">CCT domain-containing protein</fullName>
    </recommendedName>
</protein>
<dbReference type="InterPro" id="IPR045281">
    <property type="entry name" value="CONSTANS-like"/>
</dbReference>
<keyword evidence="6" id="KW-1185">Reference proteome</keyword>
<evidence type="ECO:0000259" key="4">
    <source>
        <dbReference type="PROSITE" id="PS51017"/>
    </source>
</evidence>
<reference evidence="5" key="1">
    <citation type="submission" date="2024-03" db="EMBL/GenBank/DDBJ databases">
        <title>WGS assembly of Saponaria officinalis var. Norfolk2.</title>
        <authorList>
            <person name="Jenkins J."/>
            <person name="Shu S."/>
            <person name="Grimwood J."/>
            <person name="Barry K."/>
            <person name="Goodstein D."/>
            <person name="Schmutz J."/>
            <person name="Leebens-Mack J."/>
            <person name="Osbourn A."/>
        </authorList>
    </citation>
    <scope>NUCLEOTIDE SEQUENCE [LARGE SCALE GENOMIC DNA]</scope>
    <source>
        <strain evidence="5">JIC</strain>
    </source>
</reference>
<evidence type="ECO:0000313" key="5">
    <source>
        <dbReference type="EMBL" id="KAK9724799.1"/>
    </source>
</evidence>
<evidence type="ECO:0000256" key="3">
    <source>
        <dbReference type="PROSITE-ProRule" id="PRU00357"/>
    </source>
</evidence>
<feature type="domain" description="CCT" evidence="4">
    <location>
        <begin position="233"/>
        <end position="275"/>
    </location>
</feature>
<dbReference type="PROSITE" id="PS51017">
    <property type="entry name" value="CCT"/>
    <property type="match status" value="1"/>
</dbReference>
<evidence type="ECO:0000313" key="6">
    <source>
        <dbReference type="Proteomes" id="UP001443914"/>
    </source>
</evidence>
<sequence>MYAETGLMFPYFQNFSQEVQPLEKLYYTQQPCSSLDSIITTSAISDYDLGGEGDLFKAPEAIIEEPIGQLDDPMMTAALAMMSCGDDVLPPSSFEISDMESMQNEQLFCDVFDGCRKELFEKTSVEAAFSDVMQFPLMMTSEAQIDENKTLPDLRFTKSDSSGSLSSMEWVSAANVRPDFLDFPDLDFPAAFGMRRAFSEGDIKTLDTGNNTSLIHSPLQRPLLIGNCTSEERLQKLSRYRNKKSRRNFGRKIKYACRKALADNQPRVRGRFAKTEGTDICKKQ</sequence>
<name>A0AAW1KZD0_SAPOF</name>
<comment type="subcellular location">
    <subcellularLocation>
        <location evidence="1 3">Nucleus</location>
    </subcellularLocation>
</comment>
<dbReference type="PANTHER" id="PTHR31319">
    <property type="entry name" value="ZINC FINGER PROTEIN CONSTANS-LIKE 4"/>
    <property type="match status" value="1"/>
</dbReference>